<keyword evidence="2" id="KW-1185">Reference proteome</keyword>
<evidence type="ECO:0000313" key="1">
    <source>
        <dbReference type="EMBL" id="KAH6928076.1"/>
    </source>
</evidence>
<name>A0ACB7S202_HYAAI</name>
<organism evidence="1 2">
    <name type="scientific">Hyalomma asiaticum</name>
    <name type="common">Tick</name>
    <dbReference type="NCBI Taxonomy" id="266040"/>
    <lineage>
        <taxon>Eukaryota</taxon>
        <taxon>Metazoa</taxon>
        <taxon>Ecdysozoa</taxon>
        <taxon>Arthropoda</taxon>
        <taxon>Chelicerata</taxon>
        <taxon>Arachnida</taxon>
        <taxon>Acari</taxon>
        <taxon>Parasitiformes</taxon>
        <taxon>Ixodida</taxon>
        <taxon>Ixodoidea</taxon>
        <taxon>Ixodidae</taxon>
        <taxon>Hyalomminae</taxon>
        <taxon>Hyalomma</taxon>
    </lineage>
</organism>
<comment type="caution">
    <text evidence="1">The sequence shown here is derived from an EMBL/GenBank/DDBJ whole genome shotgun (WGS) entry which is preliminary data.</text>
</comment>
<evidence type="ECO:0000313" key="2">
    <source>
        <dbReference type="Proteomes" id="UP000821845"/>
    </source>
</evidence>
<dbReference type="Proteomes" id="UP000821845">
    <property type="component" value="Chromosome 6"/>
</dbReference>
<reference evidence="1" key="1">
    <citation type="submission" date="2020-05" db="EMBL/GenBank/DDBJ databases">
        <title>Large-scale comparative analyses of tick genomes elucidate their genetic diversity and vector capacities.</title>
        <authorList>
            <person name="Jia N."/>
            <person name="Wang J."/>
            <person name="Shi W."/>
            <person name="Du L."/>
            <person name="Sun Y."/>
            <person name="Zhan W."/>
            <person name="Jiang J."/>
            <person name="Wang Q."/>
            <person name="Zhang B."/>
            <person name="Ji P."/>
            <person name="Sakyi L.B."/>
            <person name="Cui X."/>
            <person name="Yuan T."/>
            <person name="Jiang B."/>
            <person name="Yang W."/>
            <person name="Lam T.T.-Y."/>
            <person name="Chang Q."/>
            <person name="Ding S."/>
            <person name="Wang X."/>
            <person name="Zhu J."/>
            <person name="Ruan X."/>
            <person name="Zhao L."/>
            <person name="Wei J."/>
            <person name="Que T."/>
            <person name="Du C."/>
            <person name="Cheng J."/>
            <person name="Dai P."/>
            <person name="Han X."/>
            <person name="Huang E."/>
            <person name="Gao Y."/>
            <person name="Liu J."/>
            <person name="Shao H."/>
            <person name="Ye R."/>
            <person name="Li L."/>
            <person name="Wei W."/>
            <person name="Wang X."/>
            <person name="Wang C."/>
            <person name="Yang T."/>
            <person name="Huo Q."/>
            <person name="Li W."/>
            <person name="Guo W."/>
            <person name="Chen H."/>
            <person name="Zhou L."/>
            <person name="Ni X."/>
            <person name="Tian J."/>
            <person name="Zhou Y."/>
            <person name="Sheng Y."/>
            <person name="Liu T."/>
            <person name="Pan Y."/>
            <person name="Xia L."/>
            <person name="Li J."/>
            <person name="Zhao F."/>
            <person name="Cao W."/>
        </authorList>
    </citation>
    <scope>NUCLEOTIDE SEQUENCE</scope>
    <source>
        <strain evidence="1">Hyas-2018</strain>
    </source>
</reference>
<sequence length="295" mass="33928">MSSCCKRILEQWGEVKLHFTVFKGKYHCYDAEILSEMYRDPVKKLYVVFLNPVLQEVSGVEKLLQLESGNEMELIHGLQNFLRSLISRVLIPSHIPAAGERLLNVNLGDNATHLSLSAVDFGVLLNTKVAAYKPSAELQRDVKLRYRDLSFEAERHAQPRLPHTIQLWHSMKLFSPDCILNQAKPPLEDVLPLKVFKGDIGLLETQYGQLCLLPWKNATEEDSTSFWVEVLHLTDEVGERCFKELVDFVLSLLAMPLSNVDVERVFSHMKLVKWRLRSRMKKCNAVHHPARSLWL</sequence>
<dbReference type="EMBL" id="CM023486">
    <property type="protein sequence ID" value="KAH6928076.1"/>
    <property type="molecule type" value="Genomic_DNA"/>
</dbReference>
<gene>
    <name evidence="1" type="ORF">HPB50_011343</name>
</gene>
<protein>
    <submittedName>
        <fullName evidence="1">Uncharacterized protein</fullName>
    </submittedName>
</protein>
<proteinExistence type="predicted"/>
<accession>A0ACB7S202</accession>